<dbReference type="SUPFAM" id="SSF56112">
    <property type="entry name" value="Protein kinase-like (PK-like)"/>
    <property type="match status" value="1"/>
</dbReference>
<dbReference type="Gene3D" id="1.10.510.10">
    <property type="entry name" value="Transferase(Phosphotransferase) domain 1"/>
    <property type="match status" value="1"/>
</dbReference>
<dbReference type="InterPro" id="IPR011009">
    <property type="entry name" value="Kinase-like_dom_sf"/>
</dbReference>
<keyword evidence="2" id="KW-0418">Kinase</keyword>
<gene>
    <name evidence="2" type="ORF">Solumvirus1_53</name>
</gene>
<proteinExistence type="predicted"/>
<accession>A0A3G5AGC2</accession>
<evidence type="ECO:0000313" key="2">
    <source>
        <dbReference type="EMBL" id="AYV86178.1"/>
    </source>
</evidence>
<dbReference type="EMBL" id="MK072498">
    <property type="protein sequence ID" value="AYV86178.1"/>
    <property type="molecule type" value="Genomic_DNA"/>
</dbReference>
<keyword evidence="2" id="KW-0808">Transferase</keyword>
<reference evidence="2" key="1">
    <citation type="submission" date="2018-10" db="EMBL/GenBank/DDBJ databases">
        <title>Hidden diversity of soil giant viruses.</title>
        <authorList>
            <person name="Schulz F."/>
            <person name="Alteio L."/>
            <person name="Goudeau D."/>
            <person name="Ryan E.M."/>
            <person name="Malmstrom R.R."/>
            <person name="Blanchard J."/>
            <person name="Woyke T."/>
        </authorList>
    </citation>
    <scope>NUCLEOTIDE SEQUENCE</scope>
    <source>
        <strain evidence="2">SMV1</strain>
    </source>
</reference>
<protein>
    <submittedName>
        <fullName evidence="2">Protein kinase</fullName>
    </submittedName>
</protein>
<name>A0A3G5AGC2_9VIRU</name>
<organism evidence="2">
    <name type="scientific">Solumvirus sp</name>
    <dbReference type="NCBI Taxonomy" id="2487773"/>
    <lineage>
        <taxon>Viruses</taxon>
        <taxon>Pithoviruses</taxon>
    </lineage>
</organism>
<feature type="compositionally biased region" description="Polar residues" evidence="1">
    <location>
        <begin position="540"/>
        <end position="559"/>
    </location>
</feature>
<feature type="region of interest" description="Disordered" evidence="1">
    <location>
        <begin position="540"/>
        <end position="572"/>
    </location>
</feature>
<evidence type="ECO:0000256" key="1">
    <source>
        <dbReference type="SAM" id="MobiDB-lite"/>
    </source>
</evidence>
<dbReference type="GO" id="GO:0016301">
    <property type="term" value="F:kinase activity"/>
    <property type="evidence" value="ECO:0007669"/>
    <property type="project" value="UniProtKB-KW"/>
</dbReference>
<sequence>MSLTSEQVNQSYKTLNKYSIDNAATLIEAVKRQNAKEKTLIAEYSPCVSYMSPVKEADTSDIGDIKGKLGQQIGDNLSNIKPNKLKAIVSDRFFQSEAMEMMSCITDNIFYGPSTSTNTVMHHAIREYFRNLKRIGAPSAEGYAMNGIFGFPSESLPSGSVKDLFIIKTAQDPHNDKLFHEMFIGTYGTNSLRSVVPNFAYIYGGVKCSPTWIAQNEQVATWCTHGSANDVTYLVYENVSPNVSLTSALKDMTSIDFLNYYLQILYSLKAGMQIDFTHYDLHSDNVLLRTYVHHTGAKYKVCIQYTTENGIEYFVADRIATIIDYGLSHIKHQGSSYGVYDRIAYSILPELGWPIFDAYKLLMFSARWAKENKNINVFDTCKTIYSFFSTVEDIDSAINLQWNYRYSLPYNDFTKGLTVDSLAIFVRSKFQCPFITTREPASLVVPGTAGSGFTDTKHTTGTSDGEFSGIVSLSPGTGNLSLGRMLSIVGVKQINDGSGLKNIFDLYDFVNNAKKMPDNIGMTPLVSPMVPRDITNVSSVSKTPLETSKISSPTLNPFASPSTSSNISSPPSGTSKVLSSSALSTFGIDDSKINYQLIMDNTRKEVEGYASTIDTLTAKNKMANIDLSVPAVVFRYDTMIRYRTILDSVAKINDIYYMLKMIDKSLRGVLASPLPRISEIQKSGDLSKISDVWGINPLLKKLRELIDYTKRFLNEWSQELTEDDTQLDKLVKTQEYKEAMKQDSRLVWYSHDRKLFLDVLK</sequence>
<feature type="compositionally biased region" description="Low complexity" evidence="1">
    <location>
        <begin position="560"/>
        <end position="572"/>
    </location>
</feature>